<reference evidence="15 16" key="1">
    <citation type="journal article" date="2011" name="Science">
        <title>Drosophila microbiome modulates host developmental and metabolic homeostasis via insulin signaling.</title>
        <authorList>
            <person name="Shin S.C."/>
            <person name="Kim S.H."/>
            <person name="You H."/>
            <person name="Kim B."/>
            <person name="Kim A.C."/>
            <person name="Lee K.A."/>
            <person name="Yoon J.H."/>
            <person name="Ryu J.H."/>
            <person name="Lee W.J."/>
        </authorList>
    </citation>
    <scope>NUCLEOTIDE SEQUENCE [LARGE SCALE GENOMIC DNA]</scope>
    <source>
        <strain evidence="15 16">DM001</strain>
    </source>
</reference>
<keyword evidence="13" id="KW-0963">Cytoplasm</keyword>
<comment type="catalytic activity">
    <reaction evidence="13">
        <text>N(6)-carboxybiotinyl-L-lysyl-[protein] + acetyl-CoA = N(6)-biotinyl-L-lysyl-[protein] + malonyl-CoA</text>
        <dbReference type="Rhea" id="RHEA:54728"/>
        <dbReference type="Rhea" id="RHEA-COMP:10505"/>
        <dbReference type="Rhea" id="RHEA-COMP:10506"/>
        <dbReference type="ChEBI" id="CHEBI:57288"/>
        <dbReference type="ChEBI" id="CHEBI:57384"/>
        <dbReference type="ChEBI" id="CHEBI:83144"/>
        <dbReference type="ChEBI" id="CHEBI:83145"/>
        <dbReference type="EC" id="2.1.3.15"/>
    </reaction>
</comment>
<dbReference type="GO" id="GO:0003989">
    <property type="term" value="F:acetyl-CoA carboxylase activity"/>
    <property type="evidence" value="ECO:0007669"/>
    <property type="project" value="InterPro"/>
</dbReference>
<sequence>MADSFSQRNATRAGPYYICPCNLYCAVTGFKMSWITEYVRPKIRGLLRRDVPDNLWTTCDSCSQMILTKELHKALNVCPHCGHHMRAPVIDRLKWTFDNGDFTRIELPSAPVDPLGFRDQKKYTDRLKDARAKSHLDESLIVAHGTIGGHQAVVGVMAFEFMAGTMGAAFGERFVAAARLAILQKAPLVIFTASGGARMQEGVISLMQMPRTTVAVEMLKEAGLPYIVVLTNPTTGGVTASFAMLGDVQMAEPNALIGFAGPRVIQDTVREKLPEGFQRSEYLLDHGMLDMVVPRKDVPATLARVIGLLMHAPADVKAPPPRPEAPAPAAAE</sequence>
<evidence type="ECO:0000256" key="3">
    <source>
        <dbReference type="ARBA" id="ARBA00022679"/>
    </source>
</evidence>
<dbReference type="Proteomes" id="UP000018454">
    <property type="component" value="Unassembled WGS sequence"/>
</dbReference>
<keyword evidence="11 13" id="KW-0275">Fatty acid biosynthesis</keyword>
<keyword evidence="2 13" id="KW-0444">Lipid biosynthesis</keyword>
<dbReference type="PANTHER" id="PTHR42995:SF5">
    <property type="entry name" value="ACETYL-COENZYME A CARBOXYLASE CARBOXYL TRANSFERASE SUBUNIT BETA, CHLOROPLASTIC"/>
    <property type="match status" value="1"/>
</dbReference>
<evidence type="ECO:0000313" key="15">
    <source>
        <dbReference type="EMBL" id="EGE48498.1"/>
    </source>
</evidence>
<evidence type="ECO:0000256" key="10">
    <source>
        <dbReference type="ARBA" id="ARBA00023098"/>
    </source>
</evidence>
<dbReference type="PANTHER" id="PTHR42995">
    <property type="entry name" value="ACETYL-COENZYME A CARBOXYLASE CARBOXYL TRANSFERASE SUBUNIT BETA, CHLOROPLASTIC"/>
    <property type="match status" value="1"/>
</dbReference>
<keyword evidence="3 13" id="KW-0808">Transferase</keyword>
<dbReference type="InterPro" id="IPR011762">
    <property type="entry name" value="COA_CT_N"/>
</dbReference>
<feature type="binding site" evidence="13">
    <location>
        <position position="81"/>
    </location>
    <ligand>
        <name>Zn(2+)</name>
        <dbReference type="ChEBI" id="CHEBI:29105"/>
    </ligand>
</feature>
<comment type="subcellular location">
    <subcellularLocation>
        <location evidence="1 13">Cytoplasm</location>
    </subcellularLocation>
</comment>
<dbReference type="PROSITE" id="PS50980">
    <property type="entry name" value="COA_CT_NTER"/>
    <property type="match status" value="1"/>
</dbReference>
<keyword evidence="9 13" id="KW-0067">ATP-binding</keyword>
<dbReference type="GO" id="GO:0005524">
    <property type="term" value="F:ATP binding"/>
    <property type="evidence" value="ECO:0007669"/>
    <property type="project" value="UniProtKB-KW"/>
</dbReference>
<dbReference type="SUPFAM" id="SSF52096">
    <property type="entry name" value="ClpP/crotonase"/>
    <property type="match status" value="1"/>
</dbReference>
<comment type="caution">
    <text evidence="15">The sequence shown here is derived from an EMBL/GenBank/DDBJ whole genome shotgun (WGS) entry which is preliminary data.</text>
</comment>
<evidence type="ECO:0000256" key="12">
    <source>
        <dbReference type="ARBA" id="ARBA00025280"/>
    </source>
</evidence>
<dbReference type="InterPro" id="IPR041010">
    <property type="entry name" value="Znf-ACC"/>
</dbReference>
<evidence type="ECO:0000256" key="7">
    <source>
        <dbReference type="ARBA" id="ARBA00022832"/>
    </source>
</evidence>
<gene>
    <name evidence="13 15" type="primary">accD</name>
    <name evidence="15" type="ORF">APO_0592</name>
</gene>
<proteinExistence type="inferred from homology"/>
<evidence type="ECO:0000256" key="5">
    <source>
        <dbReference type="ARBA" id="ARBA00022741"/>
    </source>
</evidence>
<evidence type="ECO:0000256" key="11">
    <source>
        <dbReference type="ARBA" id="ARBA00023160"/>
    </source>
</evidence>
<dbReference type="GO" id="GO:0008270">
    <property type="term" value="F:zinc ion binding"/>
    <property type="evidence" value="ECO:0007669"/>
    <property type="project" value="UniProtKB-UniRule"/>
</dbReference>
<comment type="cofactor">
    <cofactor evidence="13">
        <name>Zn(2+)</name>
        <dbReference type="ChEBI" id="CHEBI:29105"/>
    </cofactor>
    <text evidence="13">Binds 1 zinc ion per subunit.</text>
</comment>
<evidence type="ECO:0000256" key="4">
    <source>
        <dbReference type="ARBA" id="ARBA00022723"/>
    </source>
</evidence>
<feature type="binding site" evidence="13">
    <location>
        <position position="59"/>
    </location>
    <ligand>
        <name>Zn(2+)</name>
        <dbReference type="ChEBI" id="CHEBI:29105"/>
    </ligand>
</feature>
<dbReference type="EMBL" id="AEUP01000014">
    <property type="protein sequence ID" value="EGE48498.1"/>
    <property type="molecule type" value="Genomic_DNA"/>
</dbReference>
<feature type="zinc finger region" description="C4-type" evidence="13">
    <location>
        <begin position="59"/>
        <end position="81"/>
    </location>
</feature>
<dbReference type="AlphaFoldDB" id="F1YRQ8"/>
<dbReference type="InterPro" id="IPR000438">
    <property type="entry name" value="Acetyl_CoA_COase_Trfase_b_su"/>
</dbReference>
<name>F1YRQ8_9PROT</name>
<evidence type="ECO:0000256" key="13">
    <source>
        <dbReference type="HAMAP-Rule" id="MF_01395"/>
    </source>
</evidence>
<dbReference type="PRINTS" id="PR01070">
    <property type="entry name" value="ACCCTRFRASEB"/>
</dbReference>
<dbReference type="HAMAP" id="MF_01395">
    <property type="entry name" value="AcetylCoA_CT_beta"/>
    <property type="match status" value="1"/>
</dbReference>
<dbReference type="InterPro" id="IPR029045">
    <property type="entry name" value="ClpP/crotonase-like_dom_sf"/>
</dbReference>
<keyword evidence="10 13" id="KW-0443">Lipid metabolism</keyword>
<accession>F1YRQ8</accession>
<protein>
    <recommendedName>
        <fullName evidence="13">Acetyl-coenzyme A carboxylase carboxyl transferase subunit beta</fullName>
        <shortName evidence="13">ACCase subunit beta</shortName>
        <shortName evidence="13">Acetyl-CoA carboxylase carboxyltransferase subunit beta</shortName>
        <ecNumber evidence="13">2.1.3.15</ecNumber>
    </recommendedName>
</protein>
<organism evidence="15 16">
    <name type="scientific">Acetobacter pomorum DM001</name>
    <dbReference type="NCBI Taxonomy" id="945681"/>
    <lineage>
        <taxon>Bacteria</taxon>
        <taxon>Pseudomonadati</taxon>
        <taxon>Pseudomonadota</taxon>
        <taxon>Alphaproteobacteria</taxon>
        <taxon>Acetobacterales</taxon>
        <taxon>Acetobacteraceae</taxon>
        <taxon>Acetobacter</taxon>
    </lineage>
</organism>
<keyword evidence="6 13" id="KW-0863">Zinc-finger</keyword>
<evidence type="ECO:0000256" key="2">
    <source>
        <dbReference type="ARBA" id="ARBA00022516"/>
    </source>
</evidence>
<dbReference type="GO" id="GO:0016743">
    <property type="term" value="F:carboxyl- or carbamoyltransferase activity"/>
    <property type="evidence" value="ECO:0007669"/>
    <property type="project" value="UniProtKB-UniRule"/>
</dbReference>
<feature type="binding site" evidence="13">
    <location>
        <position position="62"/>
    </location>
    <ligand>
        <name>Zn(2+)</name>
        <dbReference type="ChEBI" id="CHEBI:29105"/>
    </ligand>
</feature>
<dbReference type="GO" id="GO:2001295">
    <property type="term" value="P:malonyl-CoA biosynthetic process"/>
    <property type="evidence" value="ECO:0007669"/>
    <property type="project" value="UniProtKB-UniRule"/>
</dbReference>
<keyword evidence="4 13" id="KW-0479">Metal-binding</keyword>
<dbReference type="GO" id="GO:0009329">
    <property type="term" value="C:acetate CoA-transferase complex"/>
    <property type="evidence" value="ECO:0007669"/>
    <property type="project" value="TreeGrafter"/>
</dbReference>
<comment type="similarity">
    <text evidence="13">Belongs to the AccD/PCCB family.</text>
</comment>
<evidence type="ECO:0000256" key="6">
    <source>
        <dbReference type="ARBA" id="ARBA00022771"/>
    </source>
</evidence>
<comment type="function">
    <text evidence="12 13">Component of the acetyl coenzyme A carboxylase (ACC) complex. Biotin carboxylase (BC) catalyzes the carboxylation of biotin on its carrier protein (BCCP) and then the CO(2) group is transferred by the transcarboxylase to acetyl-CoA to form malonyl-CoA.</text>
</comment>
<keyword evidence="7 13" id="KW-0276">Fatty acid metabolism</keyword>
<evidence type="ECO:0000313" key="16">
    <source>
        <dbReference type="Proteomes" id="UP000018454"/>
    </source>
</evidence>
<dbReference type="UniPathway" id="UPA00655">
    <property type="reaction ID" value="UER00711"/>
</dbReference>
<dbReference type="Pfam" id="PF01039">
    <property type="entry name" value="Carboxyl_trans"/>
    <property type="match status" value="1"/>
</dbReference>
<dbReference type="Gene3D" id="3.90.226.10">
    <property type="entry name" value="2-enoyl-CoA Hydratase, Chain A, domain 1"/>
    <property type="match status" value="1"/>
</dbReference>
<comment type="pathway">
    <text evidence="13">Lipid metabolism; malonyl-CoA biosynthesis; malonyl-CoA from acetyl-CoA: step 1/1.</text>
</comment>
<evidence type="ECO:0000256" key="8">
    <source>
        <dbReference type="ARBA" id="ARBA00022833"/>
    </source>
</evidence>
<keyword evidence="5 13" id="KW-0547">Nucleotide-binding</keyword>
<keyword evidence="8 13" id="KW-0862">Zinc</keyword>
<feature type="domain" description="CoA carboxyltransferase N-terminal" evidence="14">
    <location>
        <begin position="55"/>
        <end position="324"/>
    </location>
</feature>
<feature type="binding site" evidence="13">
    <location>
        <position position="78"/>
    </location>
    <ligand>
        <name>Zn(2+)</name>
        <dbReference type="ChEBI" id="CHEBI:29105"/>
    </ligand>
</feature>
<dbReference type="Pfam" id="PF17848">
    <property type="entry name" value="Zn_ribbon_ACC"/>
    <property type="match status" value="1"/>
</dbReference>
<dbReference type="EC" id="2.1.3.15" evidence="13"/>
<evidence type="ECO:0000256" key="9">
    <source>
        <dbReference type="ARBA" id="ARBA00022840"/>
    </source>
</evidence>
<comment type="subunit">
    <text evidence="13">Acetyl-CoA carboxylase is a heterohexamer composed of biotin carboxyl carrier protein (AccB), biotin carboxylase (AccC) and two subunits each of ACCase subunit alpha (AccA) and ACCase subunit beta (AccD).</text>
</comment>
<evidence type="ECO:0000256" key="1">
    <source>
        <dbReference type="ARBA" id="ARBA00004496"/>
    </source>
</evidence>
<dbReference type="NCBIfam" id="TIGR00515">
    <property type="entry name" value="accD"/>
    <property type="match status" value="1"/>
</dbReference>
<dbReference type="GO" id="GO:0006633">
    <property type="term" value="P:fatty acid biosynthetic process"/>
    <property type="evidence" value="ECO:0007669"/>
    <property type="project" value="UniProtKB-KW"/>
</dbReference>
<dbReference type="InterPro" id="IPR034733">
    <property type="entry name" value="AcCoA_carboxyl_beta"/>
</dbReference>
<evidence type="ECO:0000259" key="14">
    <source>
        <dbReference type="PROSITE" id="PS50980"/>
    </source>
</evidence>